<feature type="transmembrane region" description="Helical" evidence="2">
    <location>
        <begin position="111"/>
        <end position="134"/>
    </location>
</feature>
<feature type="transmembrane region" description="Helical" evidence="2">
    <location>
        <begin position="146"/>
        <end position="165"/>
    </location>
</feature>
<organism evidence="3 4">
    <name type="scientific">Ktedonosporobacter rubrisoli</name>
    <dbReference type="NCBI Taxonomy" id="2509675"/>
    <lineage>
        <taxon>Bacteria</taxon>
        <taxon>Bacillati</taxon>
        <taxon>Chloroflexota</taxon>
        <taxon>Ktedonobacteria</taxon>
        <taxon>Ktedonobacterales</taxon>
        <taxon>Ktedonosporobacteraceae</taxon>
        <taxon>Ktedonosporobacter</taxon>
    </lineage>
</organism>
<keyword evidence="2" id="KW-0472">Membrane</keyword>
<dbReference type="Proteomes" id="UP000290365">
    <property type="component" value="Chromosome"/>
</dbReference>
<feature type="transmembrane region" description="Helical" evidence="2">
    <location>
        <begin position="84"/>
        <end position="104"/>
    </location>
</feature>
<keyword evidence="2" id="KW-1133">Transmembrane helix</keyword>
<accession>A0A4P6K4F0</accession>
<evidence type="ECO:0000256" key="1">
    <source>
        <dbReference type="SAM" id="MobiDB-lite"/>
    </source>
</evidence>
<feature type="region of interest" description="Disordered" evidence="1">
    <location>
        <begin position="1"/>
        <end position="31"/>
    </location>
</feature>
<evidence type="ECO:0000313" key="4">
    <source>
        <dbReference type="Proteomes" id="UP000290365"/>
    </source>
</evidence>
<feature type="transmembrane region" description="Helical" evidence="2">
    <location>
        <begin position="53"/>
        <end position="72"/>
    </location>
</feature>
<feature type="transmembrane region" description="Helical" evidence="2">
    <location>
        <begin position="200"/>
        <end position="220"/>
    </location>
</feature>
<evidence type="ECO:0000256" key="2">
    <source>
        <dbReference type="SAM" id="Phobius"/>
    </source>
</evidence>
<sequence>MKKCVTSQGAAQDKQLQDVTPASHDNGSQASSEVSIDSDFLSETSPVIWTPRFIAIFTLILVVGLSATSLLTQGWLNHYYEAELVLLNFAVLLFLGWIALIICARSLWARIAGVFGCIWAIFTGVNFAITLLAADAHAVIDAHLNAATNSAMLGCYICLSINRTAIYRWDGWFFRFAPIIGACVIVVAFLFAPADAREPAHVESIVAGVTLYLSLLVWWLRPSCWRAQPGPTFLFGFVPIILLILSLVSAVRPETNFFFLQIMLLCTFLGIIRTLQGEIRYSAATPINDAETTTQHKPTV</sequence>
<gene>
    <name evidence="3" type="ORF">EPA93_46725</name>
</gene>
<proteinExistence type="predicted"/>
<feature type="transmembrane region" description="Helical" evidence="2">
    <location>
        <begin position="257"/>
        <end position="275"/>
    </location>
</feature>
<dbReference type="EMBL" id="CP035758">
    <property type="protein sequence ID" value="QBD83064.1"/>
    <property type="molecule type" value="Genomic_DNA"/>
</dbReference>
<dbReference type="OrthoDB" id="159723at2"/>
<feature type="transmembrane region" description="Helical" evidence="2">
    <location>
        <begin position="172"/>
        <end position="194"/>
    </location>
</feature>
<protein>
    <submittedName>
        <fullName evidence="3">Uncharacterized protein</fullName>
    </submittedName>
</protein>
<evidence type="ECO:0000313" key="3">
    <source>
        <dbReference type="EMBL" id="QBD83064.1"/>
    </source>
</evidence>
<reference evidence="3 4" key="1">
    <citation type="submission" date="2019-01" db="EMBL/GenBank/DDBJ databases">
        <title>Ktedonosporobacter rubrisoli SCAWS-G2.</title>
        <authorList>
            <person name="Huang Y."/>
            <person name="Yan B."/>
        </authorList>
    </citation>
    <scope>NUCLEOTIDE SEQUENCE [LARGE SCALE GENOMIC DNA]</scope>
    <source>
        <strain evidence="3 4">SCAWS-G2</strain>
    </source>
</reference>
<dbReference type="KEGG" id="kbs:EPA93_46725"/>
<name>A0A4P6K4F0_KTERU</name>
<feature type="compositionally biased region" description="Polar residues" evidence="1">
    <location>
        <begin position="17"/>
        <end position="31"/>
    </location>
</feature>
<keyword evidence="4" id="KW-1185">Reference proteome</keyword>
<feature type="transmembrane region" description="Helical" evidence="2">
    <location>
        <begin position="232"/>
        <end position="251"/>
    </location>
</feature>
<keyword evidence="2" id="KW-0812">Transmembrane</keyword>
<feature type="compositionally biased region" description="Polar residues" evidence="1">
    <location>
        <begin position="1"/>
        <end position="10"/>
    </location>
</feature>
<dbReference type="AlphaFoldDB" id="A0A4P6K4F0"/>
<dbReference type="RefSeq" id="WP_129894132.1">
    <property type="nucleotide sequence ID" value="NZ_CP035758.1"/>
</dbReference>